<keyword evidence="1" id="KW-0812">Transmembrane</keyword>
<proteinExistence type="predicted"/>
<dbReference type="AlphaFoldDB" id="A0A0E9RTT7"/>
<dbReference type="EMBL" id="GBXM01076028">
    <property type="protein sequence ID" value="JAH32549.1"/>
    <property type="molecule type" value="Transcribed_RNA"/>
</dbReference>
<reference evidence="2" key="1">
    <citation type="submission" date="2014-11" db="EMBL/GenBank/DDBJ databases">
        <authorList>
            <person name="Amaro Gonzalez C."/>
        </authorList>
    </citation>
    <scope>NUCLEOTIDE SEQUENCE</scope>
</reference>
<organism evidence="2">
    <name type="scientific">Anguilla anguilla</name>
    <name type="common">European freshwater eel</name>
    <name type="synonym">Muraena anguilla</name>
    <dbReference type="NCBI Taxonomy" id="7936"/>
    <lineage>
        <taxon>Eukaryota</taxon>
        <taxon>Metazoa</taxon>
        <taxon>Chordata</taxon>
        <taxon>Craniata</taxon>
        <taxon>Vertebrata</taxon>
        <taxon>Euteleostomi</taxon>
        <taxon>Actinopterygii</taxon>
        <taxon>Neopterygii</taxon>
        <taxon>Teleostei</taxon>
        <taxon>Anguilliformes</taxon>
        <taxon>Anguillidae</taxon>
        <taxon>Anguilla</taxon>
    </lineage>
</organism>
<feature type="transmembrane region" description="Helical" evidence="1">
    <location>
        <begin position="6"/>
        <end position="27"/>
    </location>
</feature>
<reference evidence="2" key="2">
    <citation type="journal article" date="2015" name="Fish Shellfish Immunol.">
        <title>Early steps in the European eel (Anguilla anguilla)-Vibrio vulnificus interaction in the gills: Role of the RtxA13 toxin.</title>
        <authorList>
            <person name="Callol A."/>
            <person name="Pajuelo D."/>
            <person name="Ebbesson L."/>
            <person name="Teles M."/>
            <person name="MacKenzie S."/>
            <person name="Amaro C."/>
        </authorList>
    </citation>
    <scope>NUCLEOTIDE SEQUENCE</scope>
</reference>
<protein>
    <submittedName>
        <fullName evidence="2">Uncharacterized protein</fullName>
    </submittedName>
</protein>
<evidence type="ECO:0000313" key="2">
    <source>
        <dbReference type="EMBL" id="JAH32549.1"/>
    </source>
</evidence>
<sequence>MPRTDFCVITSIGILVTFVELVGWLCLPLKCTLFHRQFILSVV</sequence>
<evidence type="ECO:0000256" key="1">
    <source>
        <dbReference type="SAM" id="Phobius"/>
    </source>
</evidence>
<keyword evidence="1" id="KW-1133">Transmembrane helix</keyword>
<accession>A0A0E9RTT7</accession>
<name>A0A0E9RTT7_ANGAN</name>
<keyword evidence="1" id="KW-0472">Membrane</keyword>